<feature type="domain" description="DEAD-box RNA helicase Q" evidence="8">
    <location>
        <begin position="9"/>
        <end position="37"/>
    </location>
</feature>
<evidence type="ECO:0000256" key="4">
    <source>
        <dbReference type="ARBA" id="ARBA00022806"/>
    </source>
</evidence>
<dbReference type="Pfam" id="PF01535">
    <property type="entry name" value="PPR"/>
    <property type="match status" value="5"/>
</dbReference>
<keyword evidence="5" id="KW-0067">ATP-binding</keyword>
<dbReference type="Gene3D" id="3.40.50.300">
    <property type="entry name" value="P-loop containing nucleotide triphosphate hydrolases"/>
    <property type="match status" value="1"/>
</dbReference>
<feature type="repeat" description="PPR" evidence="7">
    <location>
        <begin position="201"/>
        <end position="235"/>
    </location>
</feature>
<dbReference type="SUPFAM" id="SSF52540">
    <property type="entry name" value="P-loop containing nucleoside triphosphate hydrolases"/>
    <property type="match status" value="1"/>
</dbReference>
<dbReference type="GO" id="GO:0003724">
    <property type="term" value="F:RNA helicase activity"/>
    <property type="evidence" value="ECO:0007669"/>
    <property type="project" value="InterPro"/>
</dbReference>
<dbReference type="InterPro" id="IPR046960">
    <property type="entry name" value="PPR_At4g14850-like_plant"/>
</dbReference>
<evidence type="ECO:0000313" key="9">
    <source>
        <dbReference type="EMBL" id="KAJ4843336.1"/>
    </source>
</evidence>
<evidence type="ECO:0000256" key="1">
    <source>
        <dbReference type="ARBA" id="ARBA00022737"/>
    </source>
</evidence>
<evidence type="ECO:0000256" key="5">
    <source>
        <dbReference type="ARBA" id="ARBA00022840"/>
    </source>
</evidence>
<organism evidence="9 10">
    <name type="scientific">Turnera subulata</name>
    <dbReference type="NCBI Taxonomy" id="218843"/>
    <lineage>
        <taxon>Eukaryota</taxon>
        <taxon>Viridiplantae</taxon>
        <taxon>Streptophyta</taxon>
        <taxon>Embryophyta</taxon>
        <taxon>Tracheophyta</taxon>
        <taxon>Spermatophyta</taxon>
        <taxon>Magnoliopsida</taxon>
        <taxon>eudicotyledons</taxon>
        <taxon>Gunneridae</taxon>
        <taxon>Pentapetalae</taxon>
        <taxon>rosids</taxon>
        <taxon>fabids</taxon>
        <taxon>Malpighiales</taxon>
        <taxon>Passifloraceae</taxon>
        <taxon>Turnera</taxon>
    </lineage>
</organism>
<dbReference type="FunFam" id="1.25.40.10:FF:000158">
    <property type="entry name" value="pentatricopeptide repeat-containing protein At2g33680"/>
    <property type="match status" value="1"/>
</dbReference>
<dbReference type="Gene3D" id="1.25.40.10">
    <property type="entry name" value="Tetratricopeptide repeat domain"/>
    <property type="match status" value="6"/>
</dbReference>
<evidence type="ECO:0000256" key="7">
    <source>
        <dbReference type="PROSITE-ProRule" id="PRU00708"/>
    </source>
</evidence>
<evidence type="ECO:0000259" key="8">
    <source>
        <dbReference type="PROSITE" id="PS51195"/>
    </source>
</evidence>
<accession>A0A9Q0G7L9</accession>
<evidence type="ECO:0000256" key="2">
    <source>
        <dbReference type="ARBA" id="ARBA00022741"/>
    </source>
</evidence>
<sequence length="927" mass="103338">MAEEKEEVKTFEELGICEPLAEACDRLGWKNPTKIQVEAIPHALEGRDFLSFLSVSLLLFSEIHNCPSAKDIVLLFFRQGFDRPGPDRVRHQHLPSIFSRQNLQNQKPFSTIPLPWSDIEEQPKSTNTNSNYGTIVSLSNHPNPEISCFYQKGFSQITKEASGKALHALCIKGVVNLGVLYGNTLITMRSKFGHIGLARTHEASWNNMMSGYVRAEFYEEAIAFFNEMRGFGTKPTRFAVASLVTACDRSGCMFDEGVQVHGFVVKFGLLCDVFVGTLLLHFYGVYGFAFDAGKLFEEMPNKNVVSRTALMVSYMDYGEPSTILTLYRSMRHEGVSCNENTLATLINSCVSLDNELLVIKFGLGTNTSVANSLVSLLGSFGIMQEVYNTFYGINDPDIISWNSLICANVCNGLCEESLRCFHQMRLFYGQTNSTTLSDLLAGCGSAESNVCLCNTLIGMYSDTGQFRDEKLVFQGMADRDVISWNSMLACYAQEGNCQDALKIFARMFHIDKTANYVTFTSALTACSDPEFFDEGRRAHAFSILTGLHDNLIVGNALITLYAKLARKIFHRMPKRDLVTWNVLIGGHADNQQSEAALEAFKLMKEECVPTNYITLSNVLGACLDPDDLLTGGMPIHAFIIRSGFESDEHVLNSLIMMYANAVAWNVIMAANAHHSCMEEALRLLVQMRRVGVDLDQFSFSECIAATAKLAILEEGQQLHALATKLELDDVLRIIPQPIQRSRLSWKILISSFARHGCFEKAKETFHEMIKLGVEPDQVTFIPLLSACSHGGLVEEGLAYYDSMVKEFGIPPIIGHCVCIIDLLGRSGRLAEAETFINKMPVPPTDFVWRSLLAACKIHYDAAYVLYANVCAATGRWEDVENVRSEMGSYKIKKKPACSWVKLNNRLSSFGIGDQSHPQTRFKILKNL</sequence>
<keyword evidence="10" id="KW-1185">Reference proteome</keyword>
<reference evidence="9" key="2">
    <citation type="journal article" date="2023" name="Plants (Basel)">
        <title>Annotation of the Turnera subulata (Passifloraceae) Draft Genome Reveals the S-Locus Evolved after the Divergence of Turneroideae from Passifloroideae in a Stepwise Manner.</title>
        <authorList>
            <person name="Henning P.M."/>
            <person name="Roalson E.H."/>
            <person name="Mir W."/>
            <person name="McCubbin A.G."/>
            <person name="Shore J.S."/>
        </authorList>
    </citation>
    <scope>NUCLEOTIDE SEQUENCE</scope>
    <source>
        <strain evidence="9">F60SS</strain>
    </source>
</reference>
<dbReference type="NCBIfam" id="TIGR00756">
    <property type="entry name" value="PPR"/>
    <property type="match status" value="5"/>
</dbReference>
<proteinExistence type="predicted"/>
<name>A0A9Q0G7L9_9ROSI</name>
<feature type="short sequence motif" description="Q motif" evidence="6">
    <location>
        <begin position="9"/>
        <end position="37"/>
    </location>
</feature>
<dbReference type="InterPro" id="IPR014014">
    <property type="entry name" value="RNA_helicase_DEAD_Q_motif"/>
</dbReference>
<dbReference type="PROSITE" id="PS51195">
    <property type="entry name" value="Q_MOTIF"/>
    <property type="match status" value="1"/>
</dbReference>
<keyword evidence="3" id="KW-0378">Hydrolase</keyword>
<dbReference type="GO" id="GO:0003723">
    <property type="term" value="F:RNA binding"/>
    <property type="evidence" value="ECO:0007669"/>
    <property type="project" value="InterPro"/>
</dbReference>
<evidence type="ECO:0000313" key="10">
    <source>
        <dbReference type="Proteomes" id="UP001141552"/>
    </source>
</evidence>
<feature type="repeat" description="PPR" evidence="7">
    <location>
        <begin position="741"/>
        <end position="775"/>
    </location>
</feature>
<feature type="repeat" description="PPR" evidence="7">
    <location>
        <begin position="776"/>
        <end position="811"/>
    </location>
</feature>
<dbReference type="InterPro" id="IPR046848">
    <property type="entry name" value="E_motif"/>
</dbReference>
<dbReference type="PANTHER" id="PTHR47926:SF506">
    <property type="entry name" value="TETRATRICOPEPTIDE REPEAT-LIKE SUPERFAMILY PROTEIN ISOFORM 1"/>
    <property type="match status" value="1"/>
</dbReference>
<dbReference type="Pfam" id="PF13041">
    <property type="entry name" value="PPR_2"/>
    <property type="match status" value="1"/>
</dbReference>
<dbReference type="GO" id="GO:0016787">
    <property type="term" value="F:hydrolase activity"/>
    <property type="evidence" value="ECO:0007669"/>
    <property type="project" value="UniProtKB-KW"/>
</dbReference>
<dbReference type="Proteomes" id="UP001141552">
    <property type="component" value="Unassembled WGS sequence"/>
</dbReference>
<feature type="repeat" description="PPR" evidence="7">
    <location>
        <begin position="660"/>
        <end position="694"/>
    </location>
</feature>
<evidence type="ECO:0000256" key="3">
    <source>
        <dbReference type="ARBA" id="ARBA00022801"/>
    </source>
</evidence>
<gene>
    <name evidence="9" type="ORF">Tsubulata_026709</name>
</gene>
<dbReference type="EMBL" id="JAKUCV010002262">
    <property type="protein sequence ID" value="KAJ4843336.1"/>
    <property type="molecule type" value="Genomic_DNA"/>
</dbReference>
<dbReference type="PANTHER" id="PTHR47926">
    <property type="entry name" value="PENTATRICOPEPTIDE REPEAT-CONTAINING PROTEIN"/>
    <property type="match status" value="1"/>
</dbReference>
<dbReference type="GO" id="GO:0099402">
    <property type="term" value="P:plant organ development"/>
    <property type="evidence" value="ECO:0007669"/>
    <property type="project" value="UniProtKB-ARBA"/>
</dbReference>
<reference evidence="9" key="1">
    <citation type="submission" date="2022-02" db="EMBL/GenBank/DDBJ databases">
        <authorList>
            <person name="Henning P.M."/>
            <person name="McCubbin A.G."/>
            <person name="Shore J.S."/>
        </authorList>
    </citation>
    <scope>NUCLEOTIDE SEQUENCE</scope>
    <source>
        <strain evidence="9">F60SS</strain>
        <tissue evidence="9">Leaves</tissue>
    </source>
</reference>
<feature type="repeat" description="PPR" evidence="7">
    <location>
        <begin position="480"/>
        <end position="514"/>
    </location>
</feature>
<dbReference type="InterPro" id="IPR002885">
    <property type="entry name" value="PPR_rpt"/>
</dbReference>
<dbReference type="AlphaFoldDB" id="A0A9Q0G7L9"/>
<comment type="caution">
    <text evidence="9">The sequence shown here is derived from an EMBL/GenBank/DDBJ whole genome shotgun (WGS) entry which is preliminary data.</text>
</comment>
<keyword evidence="4" id="KW-0347">Helicase</keyword>
<evidence type="ECO:0000256" key="6">
    <source>
        <dbReference type="PROSITE-ProRule" id="PRU00552"/>
    </source>
</evidence>
<dbReference type="OrthoDB" id="607373at2759"/>
<feature type="repeat" description="PPR" evidence="7">
    <location>
        <begin position="576"/>
        <end position="610"/>
    </location>
</feature>
<dbReference type="PROSITE" id="PS51375">
    <property type="entry name" value="PPR"/>
    <property type="match status" value="6"/>
</dbReference>
<keyword evidence="2" id="KW-0547">Nucleotide-binding</keyword>
<dbReference type="InterPro" id="IPR011990">
    <property type="entry name" value="TPR-like_helical_dom_sf"/>
</dbReference>
<protein>
    <recommendedName>
        <fullName evidence="8">DEAD-box RNA helicase Q domain-containing protein</fullName>
    </recommendedName>
</protein>
<dbReference type="GO" id="GO:0005524">
    <property type="term" value="F:ATP binding"/>
    <property type="evidence" value="ECO:0007669"/>
    <property type="project" value="UniProtKB-KW"/>
</dbReference>
<keyword evidence="1" id="KW-0677">Repeat</keyword>
<dbReference type="GO" id="GO:0009451">
    <property type="term" value="P:RNA modification"/>
    <property type="evidence" value="ECO:0007669"/>
    <property type="project" value="InterPro"/>
</dbReference>
<dbReference type="InterPro" id="IPR027417">
    <property type="entry name" value="P-loop_NTPase"/>
</dbReference>
<dbReference type="Pfam" id="PF20431">
    <property type="entry name" value="E_motif"/>
    <property type="match status" value="1"/>
</dbReference>